<evidence type="ECO:0000259" key="6">
    <source>
        <dbReference type="Pfam" id="PF00149"/>
    </source>
</evidence>
<organism evidence="8 9">
    <name type="scientific">Acaulospora morrowiae</name>
    <dbReference type="NCBI Taxonomy" id="94023"/>
    <lineage>
        <taxon>Eukaryota</taxon>
        <taxon>Fungi</taxon>
        <taxon>Fungi incertae sedis</taxon>
        <taxon>Mucoromycota</taxon>
        <taxon>Glomeromycotina</taxon>
        <taxon>Glomeromycetes</taxon>
        <taxon>Diversisporales</taxon>
        <taxon>Acaulosporaceae</taxon>
        <taxon>Acaulospora</taxon>
    </lineage>
</organism>
<dbReference type="SUPFAM" id="SSF56300">
    <property type="entry name" value="Metallo-dependent phosphatases"/>
    <property type="match status" value="1"/>
</dbReference>
<dbReference type="Pfam" id="PF19272">
    <property type="entry name" value="ASMase_C"/>
    <property type="match status" value="1"/>
</dbReference>
<keyword evidence="3" id="KW-0964">Secreted</keyword>
<keyword evidence="9" id="KW-1185">Reference proteome</keyword>
<dbReference type="GO" id="GO:0004309">
    <property type="term" value="F:exopolyphosphatase activity"/>
    <property type="evidence" value="ECO:0007669"/>
    <property type="project" value="TreeGrafter"/>
</dbReference>
<dbReference type="InterPro" id="IPR029052">
    <property type="entry name" value="Metallo-depent_PP-like"/>
</dbReference>
<keyword evidence="4" id="KW-0378">Hydrolase</keyword>
<evidence type="ECO:0000259" key="7">
    <source>
        <dbReference type="Pfam" id="PF19272"/>
    </source>
</evidence>
<evidence type="ECO:0000256" key="3">
    <source>
        <dbReference type="ARBA" id="ARBA00022525"/>
    </source>
</evidence>
<feature type="domain" description="Sphingomyelin phosphodiesterase C-terminal" evidence="7">
    <location>
        <begin position="357"/>
        <end position="443"/>
    </location>
</feature>
<evidence type="ECO:0000256" key="1">
    <source>
        <dbReference type="ARBA" id="ARBA00004613"/>
    </source>
</evidence>
<evidence type="ECO:0000313" key="8">
    <source>
        <dbReference type="EMBL" id="CAG8496467.1"/>
    </source>
</evidence>
<protein>
    <submittedName>
        <fullName evidence="8">15858_t:CDS:1</fullName>
    </submittedName>
</protein>
<comment type="subcellular location">
    <subcellularLocation>
        <location evidence="1">Secreted</location>
    </subcellularLocation>
</comment>
<evidence type="ECO:0000256" key="4">
    <source>
        <dbReference type="ARBA" id="ARBA00022801"/>
    </source>
</evidence>
<dbReference type="EMBL" id="CAJVPV010001407">
    <property type="protein sequence ID" value="CAG8496467.1"/>
    <property type="molecule type" value="Genomic_DNA"/>
</dbReference>
<dbReference type="InterPro" id="IPR045473">
    <property type="entry name" value="ASM_C"/>
</dbReference>
<evidence type="ECO:0000313" key="9">
    <source>
        <dbReference type="Proteomes" id="UP000789342"/>
    </source>
</evidence>
<dbReference type="Proteomes" id="UP000789342">
    <property type="component" value="Unassembled WGS sequence"/>
</dbReference>
<keyword evidence="5" id="KW-0325">Glycoprotein</keyword>
<feature type="domain" description="Calcineurin-like phosphoesterase" evidence="6">
    <location>
        <begin position="48"/>
        <end position="303"/>
    </location>
</feature>
<dbReference type="OrthoDB" id="348678at2759"/>
<comment type="similarity">
    <text evidence="2">Belongs to the acid sphingomyelinase family.</text>
</comment>
<dbReference type="GO" id="GO:0006798">
    <property type="term" value="P:polyphosphate catabolic process"/>
    <property type="evidence" value="ECO:0007669"/>
    <property type="project" value="TreeGrafter"/>
</dbReference>
<sequence length="446" mass="52290">MKGRILNVFCYAFFGVAAMVWRIEAVSIDFYNPMRNQFPIYTEHHSGRFLHITDIHIDPYYTFRSDPENKCHSASRKSLHNTAGKFGALHSECDTPYTLTNSTFDFLKKNFSDVDFVIYTGDTCRHERDPNLPLTKTDVLSSHRILVQWFTEYFDVQRVKIIPAIGNNDEFEHNQLTVGPNSLLSNLTEIWAPLRLNLTNDFYVGGYFRQDIDSQLSVLSLNSMYLYKSNLKIKDCKCKRSPGAKQLIWFETELKSAREENRKVYVSQHMAPLDSSGEPAYYPTCFKQYVQLIGDYSDVIYGHFTGHTNQDTLTFVSSRKDLREDYHLTLLTDEREYPSSDNKVVLVLNNAPSIIPVNNPAVREYYYSTDDQDFGVLLNYHQYFTNLTEANNLGEVRWYLEYTANDHFGIYRLQGGDWEKLFKRFKKPDLELWERYIKYIEVSRRH</sequence>
<dbReference type="GO" id="GO:0008081">
    <property type="term" value="F:phosphoric diester hydrolase activity"/>
    <property type="evidence" value="ECO:0007669"/>
    <property type="project" value="TreeGrafter"/>
</dbReference>
<dbReference type="GO" id="GO:0005615">
    <property type="term" value="C:extracellular space"/>
    <property type="evidence" value="ECO:0007669"/>
    <property type="project" value="TreeGrafter"/>
</dbReference>
<evidence type="ECO:0000256" key="2">
    <source>
        <dbReference type="ARBA" id="ARBA00008234"/>
    </source>
</evidence>
<accession>A0A9N8ZI07</accession>
<dbReference type="PANTHER" id="PTHR10340">
    <property type="entry name" value="SPHINGOMYELIN PHOSPHODIESTERASE"/>
    <property type="match status" value="1"/>
</dbReference>
<evidence type="ECO:0000256" key="5">
    <source>
        <dbReference type="ARBA" id="ARBA00023180"/>
    </source>
</evidence>
<dbReference type="PANTHER" id="PTHR10340:SF55">
    <property type="entry name" value="ENDOPOLYPHOSPHATASE"/>
    <property type="match status" value="1"/>
</dbReference>
<name>A0A9N8ZI07_9GLOM</name>
<dbReference type="Pfam" id="PF00149">
    <property type="entry name" value="Metallophos"/>
    <property type="match status" value="1"/>
</dbReference>
<dbReference type="GO" id="GO:0000298">
    <property type="term" value="F:endopolyphosphatase activity"/>
    <property type="evidence" value="ECO:0007669"/>
    <property type="project" value="TreeGrafter"/>
</dbReference>
<dbReference type="AlphaFoldDB" id="A0A9N8ZI07"/>
<dbReference type="InterPro" id="IPR004843">
    <property type="entry name" value="Calcineurin-like_PHP"/>
</dbReference>
<dbReference type="GO" id="GO:0000324">
    <property type="term" value="C:fungal-type vacuole"/>
    <property type="evidence" value="ECO:0007669"/>
    <property type="project" value="TreeGrafter"/>
</dbReference>
<dbReference type="Gene3D" id="3.60.21.10">
    <property type="match status" value="1"/>
</dbReference>
<comment type="caution">
    <text evidence="8">The sequence shown here is derived from an EMBL/GenBank/DDBJ whole genome shotgun (WGS) entry which is preliminary data.</text>
</comment>
<proteinExistence type="inferred from homology"/>
<gene>
    <name evidence="8" type="ORF">AMORRO_LOCUS3037</name>
</gene>
<reference evidence="8" key="1">
    <citation type="submission" date="2021-06" db="EMBL/GenBank/DDBJ databases">
        <authorList>
            <person name="Kallberg Y."/>
            <person name="Tangrot J."/>
            <person name="Rosling A."/>
        </authorList>
    </citation>
    <scope>NUCLEOTIDE SEQUENCE</scope>
    <source>
        <strain evidence="8">CL551</strain>
    </source>
</reference>